<protein>
    <submittedName>
        <fullName evidence="1">Glutamate mutase L</fullName>
    </submittedName>
</protein>
<dbReference type="NCBIfam" id="TIGR01319">
    <property type="entry name" value="glmL_fam"/>
    <property type="match status" value="1"/>
</dbReference>
<proteinExistence type="predicted"/>
<reference evidence="1" key="1">
    <citation type="submission" date="2020-10" db="EMBL/GenBank/DDBJ databases">
        <authorList>
            <person name="Kadnikov V."/>
            <person name="Beletsky A.V."/>
            <person name="Mardanov A.V."/>
            <person name="Karnachuk O.V."/>
            <person name="Ravin N.V."/>
        </authorList>
    </citation>
    <scope>NUCLEOTIDE SEQUENCE</scope>
    <source>
        <strain evidence="1">Bu02</strain>
    </source>
</reference>
<dbReference type="AlphaFoldDB" id="A0AAT9LHA4"/>
<evidence type="ECO:0000313" key="1">
    <source>
        <dbReference type="EMBL" id="QUL99607.1"/>
    </source>
</evidence>
<dbReference type="NCBIfam" id="NF040744">
    <property type="entry name" value="ornith_Or-4"/>
    <property type="match status" value="1"/>
</dbReference>
<dbReference type="KEGG" id="fcz:IMF26_05960"/>
<name>A0AAT9LHA4_9FIRM</name>
<sequence>MQMKVDVLVAEIGSTTTVVNAFTLGENPALVGQGMSPTTVNEGDVTLGLRAAVEDLARNLGVSPRSLEWSEMMASSSAAGGLSMSVHGLVYDMTVRAAKEAALGAGAVVKLVTAGEMTEDDAGELRKLRPKVILLAGGVDYGEKATAIHNARVIAGLGLDVPVIYAGNVAARKEVGKILGERGIKTYFVDNVYPRVDELVVEPARKVIQEVFEEHIVKAPGMDRIRDMVGGPIMPTPGAVMESCKMLHPFLGDLCALDVGGATTDVHSVAKGSPEIQAILESPEPLAKRTVEGDLGIHVNARNVAEMVKDRIAKDLGFDPEPVLEDLQVIPKDEKHQKLVAYLAKVACDIAFSRHAGRIKYLYGPQGRITVAVGKDLSSVRTIIGTGGPLTRLPGGKEALEGLVGQGPGRELYPKDARVILDSQYIMASCGVLSRKYPDKAFSILISSLGLVA</sequence>
<dbReference type="EMBL" id="CP062796">
    <property type="protein sequence ID" value="QUL99607.1"/>
    <property type="molecule type" value="Genomic_DNA"/>
</dbReference>
<gene>
    <name evidence="1" type="ORF">IMF26_05960</name>
</gene>
<dbReference type="PIRSF" id="PIRSF004729">
    <property type="entry name" value="MutL"/>
    <property type="match status" value="1"/>
</dbReference>
<organism evidence="1">
    <name type="scientific">Candidatus Fermentithermobacillus carboniphilus</name>
    <dbReference type="NCBI Taxonomy" id="3085328"/>
    <lineage>
        <taxon>Bacteria</taxon>
        <taxon>Bacillati</taxon>
        <taxon>Bacillota</taxon>
        <taxon>Candidatus Fermentithermobacillia</taxon>
        <taxon>Candidatus Fermentithermobacillales</taxon>
        <taxon>Candidatus Fermentithermobacillaceae</taxon>
        <taxon>Candidatus Fermentithermobacillus</taxon>
    </lineage>
</organism>
<accession>A0AAT9LHA4</accession>
<dbReference type="Pfam" id="PF13941">
    <property type="entry name" value="MutL"/>
    <property type="match status" value="1"/>
</dbReference>
<reference evidence="1" key="2">
    <citation type="journal article" date="2023" name="Biology">
        <title>Prokaryotic Life Associated with Coal-Fire Gas Vents Revealed by Metagenomics.</title>
        <authorList>
            <person name="Kadnikov V.V."/>
            <person name="Mardanov A.V."/>
            <person name="Beletsky A.V."/>
            <person name="Karnachuk O.V."/>
            <person name="Ravin N.V."/>
        </authorList>
    </citation>
    <scope>NUCLEOTIDE SEQUENCE</scope>
    <source>
        <strain evidence="1">Bu02</strain>
    </source>
</reference>
<dbReference type="InterPro" id="IPR006230">
    <property type="entry name" value="MutL"/>
</dbReference>